<dbReference type="InterPro" id="IPR010994">
    <property type="entry name" value="RuvA_2-like"/>
</dbReference>
<dbReference type="PANTHER" id="PTHR43788">
    <property type="entry name" value="DNA2/NAM7 HELICASE FAMILY MEMBER"/>
    <property type="match status" value="1"/>
</dbReference>
<dbReference type="Pfam" id="PF13538">
    <property type="entry name" value="UvrD_C_2"/>
    <property type="match status" value="1"/>
</dbReference>
<evidence type="ECO:0000259" key="3">
    <source>
        <dbReference type="Pfam" id="PF13538"/>
    </source>
</evidence>
<reference evidence="7 8" key="1">
    <citation type="journal article" date="2014" name="BMC Genomics">
        <title>Comparison of environmental and isolate Sulfobacillus genomes reveals diverse carbon, sulfur, nitrogen, and hydrogen metabolisms.</title>
        <authorList>
            <person name="Justice N.B."/>
            <person name="Norman A."/>
            <person name="Brown C.T."/>
            <person name="Singh A."/>
            <person name="Thomas B.C."/>
            <person name="Banfield J.F."/>
        </authorList>
    </citation>
    <scope>NUCLEOTIDE SEQUENCE [LARGE SCALE GENOMIC DNA]</scope>
    <source>
        <strain evidence="7">AMDSBA1</strain>
    </source>
</reference>
<evidence type="ECO:0000256" key="1">
    <source>
        <dbReference type="ARBA" id="ARBA00022741"/>
    </source>
</evidence>
<evidence type="ECO:0000313" key="8">
    <source>
        <dbReference type="Proteomes" id="UP000242699"/>
    </source>
</evidence>
<dbReference type="GO" id="GO:0006310">
    <property type="term" value="P:DNA recombination"/>
    <property type="evidence" value="ECO:0007669"/>
    <property type="project" value="InterPro"/>
</dbReference>
<dbReference type="NCBIfam" id="TIGR01448">
    <property type="entry name" value="recD_rel"/>
    <property type="match status" value="1"/>
</dbReference>
<dbReference type="GO" id="GO:0017116">
    <property type="term" value="F:single-stranded DNA helicase activity"/>
    <property type="evidence" value="ECO:0007669"/>
    <property type="project" value="TreeGrafter"/>
</dbReference>
<evidence type="ECO:0000313" key="7">
    <source>
        <dbReference type="EMBL" id="PSR26203.1"/>
    </source>
</evidence>
<keyword evidence="1" id="KW-0547">Nucleotide-binding</keyword>
<feature type="domain" description="UvrD-like helicase C-terminal" evidence="3">
    <location>
        <begin position="661"/>
        <end position="708"/>
    </location>
</feature>
<dbReference type="InterPro" id="IPR050534">
    <property type="entry name" value="Coronavir_polyprotein_1ab"/>
</dbReference>
<dbReference type="GO" id="GO:0043139">
    <property type="term" value="F:5'-3' DNA helicase activity"/>
    <property type="evidence" value="ECO:0007669"/>
    <property type="project" value="InterPro"/>
</dbReference>
<dbReference type="InterPro" id="IPR041451">
    <property type="entry name" value="RecD2_SH13"/>
</dbReference>
<dbReference type="Gene3D" id="1.10.10.2220">
    <property type="match status" value="1"/>
</dbReference>
<dbReference type="Gene3D" id="2.30.30.940">
    <property type="match status" value="1"/>
</dbReference>
<feature type="domain" description="ATP-dependent RecD2 DNA helicase OB-fold" evidence="6">
    <location>
        <begin position="17"/>
        <end position="90"/>
    </location>
</feature>
<dbReference type="Proteomes" id="UP000242699">
    <property type="component" value="Unassembled WGS sequence"/>
</dbReference>
<dbReference type="Gene3D" id="1.10.150.20">
    <property type="entry name" value="5' to 3' exonuclease, C-terminal subdomain"/>
    <property type="match status" value="1"/>
</dbReference>
<keyword evidence="2" id="KW-0067">ATP-binding</keyword>
<feature type="domain" description="ATP-dependent RecD2 DNA helicase-like helix-hairpin-helix" evidence="4">
    <location>
        <begin position="158"/>
        <end position="247"/>
    </location>
</feature>
<dbReference type="Gene3D" id="3.40.50.300">
    <property type="entry name" value="P-loop containing nucleotide triphosphate hydrolases"/>
    <property type="match status" value="2"/>
</dbReference>
<dbReference type="Pfam" id="PF18335">
    <property type="entry name" value="SH3_13"/>
    <property type="match status" value="1"/>
</dbReference>
<sequence length="740" mass="81726">MPTTERRPPIQHSIEILAGRLHQIRYRHPDTEWCVGVAELQTAGSDATEIVTVVGALGDLSFHQPLLFYGYWDTHPRYGRQFHVQAAQAADPVTASGLVRYLSTAHCPHLGEKTAAKLVAAFGPDTLSMLREHPERLTALKGVSEHKARLWQQFFRDHQGADDVIIWLLQWDIDPSVARRLTAQYGPRAMARVRANPYALTQDTWGVGFHTADRMALSLGWAPLSPERLEAVWRFGLETALTQGDCFQTSDQLQDRAVDLLHDQDPETVRTALGALQSRLAALPDVVQDAEGRWLLAWVDRMERRLARDIRRHPDGPGGVSGVDWAWLESQTHMTYASAQRAALAGAVQSAFSIITGGPGTGKTTILHGLLTWLTQHEGVPSDQIVLAAPTARAAQRMTAVTGHPALTLHRLLGWSPTDMAFLKNAEDPLDVAWLIVDEVSMMDLPLASALWQALAAHTRVVWIGDAHQLPSVGPGSVLKDLIDSQLVPVYALTHNFRSNSGITVAAHDLLAHRVPPANADVMIARYEKGADKTGVQRDLLARIQALHQAGRPWHDIQVLTPIRRGPLGTDALNPLLRDMMNPAGPHDPIWTAQGGLSFRVGDRVMQIKNAYAHNVFNGDMGQVVAIRGDGPDDDNGARLWVQFADHVVAFSPTEGRDLRLAYATTVHKSQGSEYPVVVCSLFYDAYVMLYRNLVYTAMTRAREELWLFTEASVLWLALKRGDGGNRQTRLPEALRAPPC</sequence>
<dbReference type="InterPro" id="IPR029493">
    <property type="entry name" value="RecD2-like_HHH"/>
</dbReference>
<gene>
    <name evidence="7" type="ORF">C7B43_14675</name>
</gene>
<protein>
    <submittedName>
        <fullName evidence="7">ATP-dependent RecD-like DNA helicase</fullName>
    </submittedName>
</protein>
<dbReference type="AlphaFoldDB" id="A0A2T2WVE9"/>
<dbReference type="SUPFAM" id="SSF47781">
    <property type="entry name" value="RuvA domain 2-like"/>
    <property type="match status" value="1"/>
</dbReference>
<comment type="caution">
    <text evidence="7">The sequence shown here is derived from an EMBL/GenBank/DDBJ whole genome shotgun (WGS) entry which is preliminary data.</text>
</comment>
<dbReference type="GO" id="GO:0003677">
    <property type="term" value="F:DNA binding"/>
    <property type="evidence" value="ECO:0007669"/>
    <property type="project" value="InterPro"/>
</dbReference>
<dbReference type="SUPFAM" id="SSF52540">
    <property type="entry name" value="P-loop containing nucleoside triphosphate hydrolases"/>
    <property type="match status" value="1"/>
</dbReference>
<dbReference type="Pfam" id="PF23139">
    <property type="entry name" value="OB_YrrC"/>
    <property type="match status" value="1"/>
</dbReference>
<dbReference type="InterPro" id="IPR055446">
    <property type="entry name" value="RecD2_N_OB"/>
</dbReference>
<dbReference type="InterPro" id="IPR027417">
    <property type="entry name" value="P-loop_NTPase"/>
</dbReference>
<evidence type="ECO:0000256" key="2">
    <source>
        <dbReference type="ARBA" id="ARBA00022840"/>
    </source>
</evidence>
<dbReference type="GO" id="GO:0009338">
    <property type="term" value="C:exodeoxyribonuclease V complex"/>
    <property type="evidence" value="ECO:0007669"/>
    <property type="project" value="TreeGrafter"/>
</dbReference>
<dbReference type="PANTHER" id="PTHR43788:SF6">
    <property type="entry name" value="DNA HELICASE B"/>
    <property type="match status" value="1"/>
</dbReference>
<dbReference type="GO" id="GO:0005524">
    <property type="term" value="F:ATP binding"/>
    <property type="evidence" value="ECO:0007669"/>
    <property type="project" value="UniProtKB-KW"/>
</dbReference>
<accession>A0A2T2WVE9</accession>
<name>A0A2T2WVE9_9FIRM</name>
<dbReference type="CDD" id="cd17933">
    <property type="entry name" value="DEXSc_RecD-like"/>
    <property type="match status" value="1"/>
</dbReference>
<dbReference type="Pfam" id="PF13245">
    <property type="entry name" value="AAA_19"/>
    <property type="match status" value="1"/>
</dbReference>
<evidence type="ECO:0000259" key="4">
    <source>
        <dbReference type="Pfam" id="PF14490"/>
    </source>
</evidence>
<dbReference type="CDD" id="cd18809">
    <property type="entry name" value="SF1_C_RecD"/>
    <property type="match status" value="1"/>
</dbReference>
<proteinExistence type="predicted"/>
<dbReference type="InterPro" id="IPR006345">
    <property type="entry name" value="RecD2"/>
</dbReference>
<dbReference type="InterPro" id="IPR027785">
    <property type="entry name" value="UvrD-like_helicase_C"/>
</dbReference>
<evidence type="ECO:0000259" key="5">
    <source>
        <dbReference type="Pfam" id="PF18335"/>
    </source>
</evidence>
<dbReference type="EMBL" id="PXYT01000040">
    <property type="protein sequence ID" value="PSR26203.1"/>
    <property type="molecule type" value="Genomic_DNA"/>
</dbReference>
<dbReference type="Pfam" id="PF14490">
    <property type="entry name" value="HHH_RecD2"/>
    <property type="match status" value="1"/>
</dbReference>
<keyword evidence="7" id="KW-0378">Hydrolase</keyword>
<evidence type="ECO:0000259" key="6">
    <source>
        <dbReference type="Pfam" id="PF23139"/>
    </source>
</evidence>
<organism evidence="7 8">
    <name type="scientific">Sulfobacillus benefaciens</name>
    <dbReference type="NCBI Taxonomy" id="453960"/>
    <lineage>
        <taxon>Bacteria</taxon>
        <taxon>Bacillati</taxon>
        <taxon>Bacillota</taxon>
        <taxon>Clostridia</taxon>
        <taxon>Eubacteriales</taxon>
        <taxon>Clostridiales Family XVII. Incertae Sedis</taxon>
        <taxon>Sulfobacillus</taxon>
    </lineage>
</organism>
<feature type="domain" description="ATP-dependent RecD2 DNA helicase SH3" evidence="5">
    <location>
        <begin position="573"/>
        <end position="644"/>
    </location>
</feature>
<keyword evidence="7" id="KW-0347">Helicase</keyword>